<organism evidence="1 2">
    <name type="scientific">Rugamonas aquatica</name>
    <dbReference type="NCBI Taxonomy" id="2743357"/>
    <lineage>
        <taxon>Bacteria</taxon>
        <taxon>Pseudomonadati</taxon>
        <taxon>Pseudomonadota</taxon>
        <taxon>Betaproteobacteria</taxon>
        <taxon>Burkholderiales</taxon>
        <taxon>Oxalobacteraceae</taxon>
        <taxon>Telluria group</taxon>
        <taxon>Rugamonas</taxon>
    </lineage>
</organism>
<sequence length="146" mass="16957">MDDHINSDYKTDILAWINHQVELLRARRLDELDLENLIEEIACMGIDLKHELEHRMELLIMHLLKCKYQRERISGSWRGTIREQRRRIARLLKDAPSLARTVDDYLDESYTAAAARAADETGLPPATFPPATPFSKQQVFDPDFLP</sequence>
<comment type="caution">
    <text evidence="1">The sequence shown here is derived from an EMBL/GenBank/DDBJ whole genome shotgun (WGS) entry which is preliminary data.</text>
</comment>
<evidence type="ECO:0000313" key="2">
    <source>
        <dbReference type="Proteomes" id="UP000440498"/>
    </source>
</evidence>
<dbReference type="EMBL" id="WHUG01000007">
    <property type="protein sequence ID" value="MQA40074.1"/>
    <property type="molecule type" value="Genomic_DNA"/>
</dbReference>
<evidence type="ECO:0000313" key="1">
    <source>
        <dbReference type="EMBL" id="MQA40074.1"/>
    </source>
</evidence>
<name>A0A6A7N4P5_9BURK</name>
<reference evidence="1 2" key="1">
    <citation type="submission" date="2019-10" db="EMBL/GenBank/DDBJ databases">
        <title>Two novel species isolated from a subtropical stream in China.</title>
        <authorList>
            <person name="Lu H."/>
        </authorList>
    </citation>
    <scope>NUCLEOTIDE SEQUENCE [LARGE SCALE GENOMIC DNA]</scope>
    <source>
        <strain evidence="1 2">FT29W</strain>
    </source>
</reference>
<keyword evidence="2" id="KW-1185">Reference proteome</keyword>
<dbReference type="InterPro" id="IPR002636">
    <property type="entry name" value="DUF29"/>
</dbReference>
<dbReference type="Gene3D" id="1.20.1220.20">
    <property type="entry name" value="Uncharcterised protein PF01724"/>
    <property type="match status" value="1"/>
</dbReference>
<dbReference type="RefSeq" id="WP_152839304.1">
    <property type="nucleotide sequence ID" value="NZ_WHUG01000007.1"/>
</dbReference>
<protein>
    <submittedName>
        <fullName evidence="1">DUF29 family protein</fullName>
    </submittedName>
</protein>
<dbReference type="PANTHER" id="PTHR34235">
    <property type="entry name" value="SLR1203 PROTEIN-RELATED"/>
    <property type="match status" value="1"/>
</dbReference>
<accession>A0A6A7N4P5</accession>
<proteinExistence type="predicted"/>
<dbReference type="AlphaFoldDB" id="A0A6A7N4P5"/>
<dbReference type="Pfam" id="PF01724">
    <property type="entry name" value="DUF29"/>
    <property type="match status" value="1"/>
</dbReference>
<dbReference type="Proteomes" id="UP000440498">
    <property type="component" value="Unassembled WGS sequence"/>
</dbReference>
<gene>
    <name evidence="1" type="ORF">GEV02_18130</name>
</gene>